<keyword evidence="1" id="KW-0732">Signal</keyword>
<evidence type="ECO:0000256" key="1">
    <source>
        <dbReference type="SAM" id="SignalP"/>
    </source>
</evidence>
<dbReference type="EMBL" id="LUKE01000004">
    <property type="protein sequence ID" value="KYG63182.1"/>
    <property type="molecule type" value="Genomic_DNA"/>
</dbReference>
<proteinExistence type="predicted"/>
<reference evidence="2 3" key="1">
    <citation type="submission" date="2016-03" db="EMBL/GenBank/DDBJ databases">
        <authorList>
            <person name="Ploux O."/>
        </authorList>
    </citation>
    <scope>NUCLEOTIDE SEQUENCE [LARGE SCALE GENOMIC DNA]</scope>
    <source>
        <strain evidence="2 3">R0</strain>
    </source>
</reference>
<evidence type="ECO:0000313" key="2">
    <source>
        <dbReference type="EMBL" id="KYG63182.1"/>
    </source>
</evidence>
<protein>
    <submittedName>
        <fullName evidence="2">Uncharacterized protein</fullName>
    </submittedName>
</protein>
<accession>A0A150WHM5</accession>
<name>A0A150WHM5_BDEBC</name>
<dbReference type="RefSeq" id="WP_061836257.1">
    <property type="nucleotide sequence ID" value="NZ_LUKE01000004.1"/>
</dbReference>
<sequence length="127" mass="14481">MKSLMILLVSLIFASQSHATGCMGYSYSYELGPKLKSEEVLGHFNCEKPASVFNCTFTTEEASPRKFVTYFRNQNTRVPEGVSFPVVIESFEAMRYDDCSYGGKYEPNGVYERFLFGSQEIFRFVAE</sequence>
<comment type="caution">
    <text evidence="2">The sequence shown here is derived from an EMBL/GenBank/DDBJ whole genome shotgun (WGS) entry which is preliminary data.</text>
</comment>
<feature type="signal peptide" evidence="1">
    <location>
        <begin position="1"/>
        <end position="19"/>
    </location>
</feature>
<dbReference type="Proteomes" id="UP000075320">
    <property type="component" value="Unassembled WGS sequence"/>
</dbReference>
<feature type="chain" id="PRO_5007572888" evidence="1">
    <location>
        <begin position="20"/>
        <end position="127"/>
    </location>
</feature>
<gene>
    <name evidence="2" type="ORF">AZI86_15885</name>
</gene>
<keyword evidence="3" id="KW-1185">Reference proteome</keyword>
<dbReference type="AlphaFoldDB" id="A0A150WHM5"/>
<organism evidence="2 3">
    <name type="scientific">Bdellovibrio bacteriovorus</name>
    <dbReference type="NCBI Taxonomy" id="959"/>
    <lineage>
        <taxon>Bacteria</taxon>
        <taxon>Pseudomonadati</taxon>
        <taxon>Bdellovibrionota</taxon>
        <taxon>Bdellovibrionia</taxon>
        <taxon>Bdellovibrionales</taxon>
        <taxon>Pseudobdellovibrionaceae</taxon>
        <taxon>Bdellovibrio</taxon>
    </lineage>
</organism>
<evidence type="ECO:0000313" key="3">
    <source>
        <dbReference type="Proteomes" id="UP000075320"/>
    </source>
</evidence>